<proteinExistence type="predicted"/>
<dbReference type="AlphaFoldDB" id="A0A1F8CU50"/>
<evidence type="ECO:0000313" key="3">
    <source>
        <dbReference type="Proteomes" id="UP000178999"/>
    </source>
</evidence>
<comment type="caution">
    <text evidence="2">The sequence shown here is derived from an EMBL/GenBank/DDBJ whole genome shotgun (WGS) entry which is preliminary data.</text>
</comment>
<dbReference type="Pfam" id="PF00478">
    <property type="entry name" value="IMPDH"/>
    <property type="match status" value="1"/>
</dbReference>
<dbReference type="InterPro" id="IPR013785">
    <property type="entry name" value="Aldolase_TIM"/>
</dbReference>
<dbReference type="Gene3D" id="3.20.20.70">
    <property type="entry name" value="Aldolase class I"/>
    <property type="match status" value="1"/>
</dbReference>
<dbReference type="SMART" id="SM01240">
    <property type="entry name" value="IMPDH"/>
    <property type="match status" value="1"/>
</dbReference>
<protein>
    <recommendedName>
        <fullName evidence="1">IMP dehydrogenase/GMP reductase domain-containing protein</fullName>
    </recommendedName>
</protein>
<name>A0A1F8CU50_9BACT</name>
<gene>
    <name evidence="2" type="ORF">A2382_03825</name>
</gene>
<feature type="domain" description="IMP dehydrogenase/GMP reductase" evidence="1">
    <location>
        <begin position="256"/>
        <end position="422"/>
    </location>
</feature>
<evidence type="ECO:0000259" key="1">
    <source>
        <dbReference type="Pfam" id="PF00478"/>
    </source>
</evidence>
<evidence type="ECO:0000313" key="2">
    <source>
        <dbReference type="EMBL" id="OGM79095.1"/>
    </source>
</evidence>
<dbReference type="EMBL" id="MGHY01000020">
    <property type="protein sequence ID" value="OGM79095.1"/>
    <property type="molecule type" value="Genomic_DNA"/>
</dbReference>
<reference evidence="2 3" key="1">
    <citation type="journal article" date="2016" name="Nat. Commun.">
        <title>Thousands of microbial genomes shed light on interconnected biogeochemical processes in an aquifer system.</title>
        <authorList>
            <person name="Anantharaman K."/>
            <person name="Brown C.T."/>
            <person name="Hug L.A."/>
            <person name="Sharon I."/>
            <person name="Castelle C.J."/>
            <person name="Probst A.J."/>
            <person name="Thomas B.C."/>
            <person name="Singh A."/>
            <person name="Wilkins M.J."/>
            <person name="Karaoz U."/>
            <person name="Brodie E.L."/>
            <person name="Williams K.H."/>
            <person name="Hubbard S.S."/>
            <person name="Banfield J.F."/>
        </authorList>
    </citation>
    <scope>NUCLEOTIDE SEQUENCE [LARGE SCALE GENOMIC DNA]</scope>
</reference>
<dbReference type="SUPFAM" id="SSF51412">
    <property type="entry name" value="Inosine monophosphate dehydrogenase (IMPDH)"/>
    <property type="match status" value="1"/>
</dbReference>
<accession>A0A1F8CU50</accession>
<dbReference type="GO" id="GO:0003824">
    <property type="term" value="F:catalytic activity"/>
    <property type="evidence" value="ECO:0007669"/>
    <property type="project" value="InterPro"/>
</dbReference>
<sequence length="504" mass="55815">MTTDKLQKFKEDFFLTLRDPKLGKDRIKKALSNPEQNLHQYLALWLAISKESQFVYPSQGLLFTPYDYLTYSSLQMLPQETLVKTLRLRRFFLEMFNHPYRLHYLAIANRQKFIPPPQLKSPVFSHAAKSGISLSIGDLGVNVTGSDKPRTSRTERYAQGPFIKLGKYARSVFVGSSSPDVWNSAPAIATMAASHCLTAIPRNGTTSSVQRQADLAHETFTWLKNIANEILSKRTDKAKVIKLWQHNVMGTLEANPEKAFVRAKALYQAGVRTFRVYSPEPGIEPITTTLALRKKYQNKIEIFTGQITDVAQAQKAESAGANGIFIGIGGGGRCITGVRSGSVINWPELVWNLRGQIKIPVIVEGGASDHVAVSLLLGASAISVSRAVSGGTLESPGGALYCVGKSGKLFKPYGGEASARTKYLDGKLLPFNIPSFVEGETTSAEMSYVKHLYPTLTYNLHYLFEDAILAMVFRNANSISELHSINPSPLRRSTSFDFFQRNTH</sequence>
<dbReference type="Proteomes" id="UP000178999">
    <property type="component" value="Unassembled WGS sequence"/>
</dbReference>
<organism evidence="2 3">
    <name type="scientific">Candidatus Woesebacteria bacterium RIFOXYB1_FULL_38_16</name>
    <dbReference type="NCBI Taxonomy" id="1802538"/>
    <lineage>
        <taxon>Bacteria</taxon>
        <taxon>Candidatus Woeseibacteriota</taxon>
    </lineage>
</organism>
<dbReference type="STRING" id="1802538.A2382_03825"/>
<dbReference type="InterPro" id="IPR001093">
    <property type="entry name" value="IMP_DH_GMPRt"/>
</dbReference>